<sequence length="125" mass="13300">MVPLFVLSALRRSINENMLEYVGINTYVLGKIQYFAGNPVKKILLKLNLSDHRLSKMVVEVPDSAGGTLGIVGVVTSPEPIRPDCKLLISGPAPLCPGAIELGPSLVLGCTEVIVCSSDQNSLKP</sequence>
<protein>
    <submittedName>
        <fullName evidence="1">Uncharacterized protein</fullName>
    </submittedName>
</protein>
<proteinExistence type="predicted"/>
<gene>
    <name evidence="1" type="ORF">Tco_1081611</name>
</gene>
<comment type="caution">
    <text evidence="1">The sequence shown here is derived from an EMBL/GenBank/DDBJ whole genome shotgun (WGS) entry which is preliminary data.</text>
</comment>
<dbReference type="EMBL" id="BQNB010020141">
    <property type="protein sequence ID" value="GJT92766.1"/>
    <property type="molecule type" value="Genomic_DNA"/>
</dbReference>
<dbReference type="Proteomes" id="UP001151760">
    <property type="component" value="Unassembled WGS sequence"/>
</dbReference>
<reference evidence="1" key="1">
    <citation type="journal article" date="2022" name="Int. J. Mol. Sci.">
        <title>Draft Genome of Tanacetum Coccineum: Genomic Comparison of Closely Related Tanacetum-Family Plants.</title>
        <authorList>
            <person name="Yamashiro T."/>
            <person name="Shiraishi A."/>
            <person name="Nakayama K."/>
            <person name="Satake H."/>
        </authorList>
    </citation>
    <scope>NUCLEOTIDE SEQUENCE</scope>
</reference>
<organism evidence="1 2">
    <name type="scientific">Tanacetum coccineum</name>
    <dbReference type="NCBI Taxonomy" id="301880"/>
    <lineage>
        <taxon>Eukaryota</taxon>
        <taxon>Viridiplantae</taxon>
        <taxon>Streptophyta</taxon>
        <taxon>Embryophyta</taxon>
        <taxon>Tracheophyta</taxon>
        <taxon>Spermatophyta</taxon>
        <taxon>Magnoliopsida</taxon>
        <taxon>eudicotyledons</taxon>
        <taxon>Gunneridae</taxon>
        <taxon>Pentapetalae</taxon>
        <taxon>asterids</taxon>
        <taxon>campanulids</taxon>
        <taxon>Asterales</taxon>
        <taxon>Asteraceae</taxon>
        <taxon>Asteroideae</taxon>
        <taxon>Anthemideae</taxon>
        <taxon>Anthemidinae</taxon>
        <taxon>Tanacetum</taxon>
    </lineage>
</organism>
<keyword evidence="2" id="KW-1185">Reference proteome</keyword>
<evidence type="ECO:0000313" key="1">
    <source>
        <dbReference type="EMBL" id="GJT92766.1"/>
    </source>
</evidence>
<accession>A0ABQ5HY50</accession>
<name>A0ABQ5HY50_9ASTR</name>
<reference evidence="1" key="2">
    <citation type="submission" date="2022-01" db="EMBL/GenBank/DDBJ databases">
        <authorList>
            <person name="Yamashiro T."/>
            <person name="Shiraishi A."/>
            <person name="Satake H."/>
            <person name="Nakayama K."/>
        </authorList>
    </citation>
    <scope>NUCLEOTIDE SEQUENCE</scope>
</reference>
<evidence type="ECO:0000313" key="2">
    <source>
        <dbReference type="Proteomes" id="UP001151760"/>
    </source>
</evidence>